<dbReference type="SUPFAM" id="SSF52922">
    <property type="entry name" value="TK C-terminal domain-like"/>
    <property type="match status" value="1"/>
</dbReference>
<reference evidence="5" key="1">
    <citation type="submission" date="2014-11" db="EMBL/GenBank/DDBJ databases">
        <authorList>
            <person name="Zhu J."/>
            <person name="Qi W."/>
            <person name="Song R."/>
        </authorList>
    </citation>
    <scope>NUCLEOTIDE SEQUENCE</scope>
</reference>
<dbReference type="GO" id="GO:0006082">
    <property type="term" value="P:organic acid metabolic process"/>
    <property type="evidence" value="ECO:0007669"/>
    <property type="project" value="UniProtKB-ARBA"/>
</dbReference>
<dbReference type="SUPFAM" id="SSF52518">
    <property type="entry name" value="Thiamin diphosphate-binding fold (THDP-binding)"/>
    <property type="match status" value="2"/>
</dbReference>
<dbReference type="Pfam" id="PF02780">
    <property type="entry name" value="Transketolase_C"/>
    <property type="match status" value="1"/>
</dbReference>
<dbReference type="Pfam" id="PF00676">
    <property type="entry name" value="E1_dh"/>
    <property type="match status" value="1"/>
</dbReference>
<dbReference type="Gene3D" id="3.40.50.920">
    <property type="match status" value="1"/>
</dbReference>
<dbReference type="InterPro" id="IPR009014">
    <property type="entry name" value="Transketo_C/PFOR_II"/>
</dbReference>
<evidence type="ECO:0000256" key="1">
    <source>
        <dbReference type="ARBA" id="ARBA00001964"/>
    </source>
</evidence>
<proteinExistence type="predicted"/>
<keyword evidence="3" id="KW-0786">Thiamine pyrophosphate</keyword>
<name>A0A1B1TFB4_9ARCH</name>
<dbReference type="FunFam" id="3.40.50.920:FF:000001">
    <property type="entry name" value="Pyruvate dehydrogenase E1 beta subunit"/>
    <property type="match status" value="1"/>
</dbReference>
<dbReference type="PANTHER" id="PTHR43257">
    <property type="entry name" value="PYRUVATE DEHYDROGENASE E1 COMPONENT BETA SUBUNIT"/>
    <property type="match status" value="1"/>
</dbReference>
<dbReference type="GO" id="GO:0044272">
    <property type="term" value="P:sulfur compound biosynthetic process"/>
    <property type="evidence" value="ECO:0007669"/>
    <property type="project" value="UniProtKB-ARBA"/>
</dbReference>
<dbReference type="GO" id="GO:0016624">
    <property type="term" value="F:oxidoreductase activity, acting on the aldehyde or oxo group of donors, disulfide as acceptor"/>
    <property type="evidence" value="ECO:0007669"/>
    <property type="project" value="InterPro"/>
</dbReference>
<dbReference type="SMART" id="SM00861">
    <property type="entry name" value="Transket_pyr"/>
    <property type="match status" value="1"/>
</dbReference>
<dbReference type="Pfam" id="PF02779">
    <property type="entry name" value="Transket_pyr"/>
    <property type="match status" value="1"/>
</dbReference>
<dbReference type="InterPro" id="IPR005475">
    <property type="entry name" value="Transketolase-like_Pyr-bd"/>
</dbReference>
<evidence type="ECO:0000313" key="5">
    <source>
        <dbReference type="EMBL" id="ANV80971.1"/>
    </source>
</evidence>
<dbReference type="Gene3D" id="3.40.50.970">
    <property type="match status" value="2"/>
</dbReference>
<evidence type="ECO:0000259" key="4">
    <source>
        <dbReference type="SMART" id="SM00861"/>
    </source>
</evidence>
<sequence length="866" mass="95300">MAQGEAPEIFGLDWSPSGPLKFVQPLHSDAARQEFLMFIAQRHESRIALVCDIWDHVIESEPKQFEGPSWNKFSSRLTESLERAVIAQIEEKMENEKDMEVIPRRNLSYYIQRRASHFIVDVKLMLRRLAHYMSVTIEQRLEWQRLMTRTRYLDEALKEIYSEGIETPDGSKFGGKGFRSTWQEGVVAVATALNRNPNTEPSATPVNGYDGDLVAPMIRDVGLALAMGDTPIGVMSANLGKVGSNQNGGWDDAGGRDLHIGAWNVGVLPPTAPLPIASVTMTGLAFAAWKKNLERFHVACIGEGASSSGEFWEAMNFAGTRGLPITYILQNNQIALDTSPKNQSGVEVWADKAIAMGFPSWTIDGSDPAAWHASVACAREFSLEGGGPTLIHVETMRGCGHAHHHDDLYLGSQSGTPPGYVDRDLLSYWEAKDPLPTHRELLINLGVEEQVISDLELQEKTLIEQDHKALIEMDWPKPETVTKGVTTLNDADTHSQHLFRLKGEEHQFSTSPLDTGELSLEYSEKGGWTYARAIQQAMADIADRYQEDCVFIGEDMEVAGAFGMNISLKNAGHSDKLVDMPLCEAVIVHTGIGAALSGMRPMVEIQFGGFAALGYNALVNNAAMLRWRWGADCPMTIRIPLGAKTRSGPFHANMIESWFANDPGLVVLAPGTPQDAYDLLVEAAELNDPVIMLEHIGLYGLRGGLTGWGQNINQIVDTKSVNESIENNERYKIGKAEVIRGGRDVTLVTWGAMLHVAIQAAEEISKQGIEVEIIDLRTLLPFDSKTCIESVIRTGRLVVLQEGQWNGGLGHTIQSRILESCFYALESTPAVIGALDTPVPFSPPLENYTVPSMEHVIEVLKVVVKS</sequence>
<organism evidence="5">
    <name type="scientific">uncultured Poseidoniia archaeon</name>
    <dbReference type="NCBI Taxonomy" id="1697135"/>
    <lineage>
        <taxon>Archaea</taxon>
        <taxon>Methanobacteriati</taxon>
        <taxon>Thermoplasmatota</taxon>
        <taxon>Candidatus Poseidoniia</taxon>
        <taxon>environmental samples</taxon>
    </lineage>
</organism>
<protein>
    <submittedName>
        <fullName evidence="5">Pyruvate/2-oxoglutarate dehydrogenase complex, dehydrogenase (E1) component</fullName>
    </submittedName>
</protein>
<feature type="domain" description="Transketolase-like pyrimidine-binding" evidence="4">
    <location>
        <begin position="528"/>
        <end position="701"/>
    </location>
</feature>
<dbReference type="EMBL" id="KP211913">
    <property type="protein sequence ID" value="ANV80971.1"/>
    <property type="molecule type" value="Genomic_DNA"/>
</dbReference>
<dbReference type="InterPro" id="IPR001017">
    <property type="entry name" value="DH_E1"/>
</dbReference>
<comment type="cofactor">
    <cofactor evidence="1">
        <name>thiamine diphosphate</name>
        <dbReference type="ChEBI" id="CHEBI:58937"/>
    </cofactor>
</comment>
<reference evidence="5" key="2">
    <citation type="journal article" date="2015" name="ISME J.">
        <title>A new class of marine Euryarchaeota group II from the Mediterranean deep chlorophyll maximum.</title>
        <authorList>
            <person name="Martin-Cuadrado A.B."/>
            <person name="Garcia-Heredia I."/>
            <person name="Molto A.G."/>
            <person name="Lopez-Ubeda R."/>
            <person name="Kimes N."/>
            <person name="Lopez-Garcia P."/>
            <person name="Moreira D."/>
            <person name="Rodriguez-Valera F."/>
        </authorList>
    </citation>
    <scope>NUCLEOTIDE SEQUENCE</scope>
</reference>
<accession>A0A1B1TFB4</accession>
<dbReference type="AlphaFoldDB" id="A0A1B1TFB4"/>
<dbReference type="InterPro" id="IPR029061">
    <property type="entry name" value="THDP-binding"/>
</dbReference>
<evidence type="ECO:0000256" key="2">
    <source>
        <dbReference type="ARBA" id="ARBA00023002"/>
    </source>
</evidence>
<keyword evidence="5" id="KW-0670">Pyruvate</keyword>
<dbReference type="PANTHER" id="PTHR43257:SF2">
    <property type="entry name" value="PYRUVATE DEHYDROGENASE E1 COMPONENT SUBUNIT BETA"/>
    <property type="match status" value="1"/>
</dbReference>
<dbReference type="InterPro" id="IPR033248">
    <property type="entry name" value="Transketolase_C"/>
</dbReference>
<evidence type="ECO:0000256" key="3">
    <source>
        <dbReference type="ARBA" id="ARBA00023052"/>
    </source>
</evidence>
<keyword evidence="2" id="KW-0560">Oxidoreductase</keyword>